<dbReference type="SUPFAM" id="SSF56059">
    <property type="entry name" value="Glutathione synthetase ATP-binding domain-like"/>
    <property type="match status" value="1"/>
</dbReference>
<dbReference type="GO" id="GO:0018169">
    <property type="term" value="F:ribosomal S6-glutamic acid ligase activity"/>
    <property type="evidence" value="ECO:0007669"/>
    <property type="project" value="TreeGrafter"/>
</dbReference>
<evidence type="ECO:0000259" key="2">
    <source>
        <dbReference type="PROSITE" id="PS50975"/>
    </source>
</evidence>
<dbReference type="Pfam" id="PF21068">
    <property type="entry name" value="ATPgraspMvdD"/>
    <property type="match status" value="1"/>
</dbReference>
<name>A0A1X7BPB7_9RHOB</name>
<proteinExistence type="predicted"/>
<feature type="domain" description="ATP-grasp" evidence="2">
    <location>
        <begin position="126"/>
        <end position="307"/>
    </location>
</feature>
<dbReference type="GO" id="GO:0009432">
    <property type="term" value="P:SOS response"/>
    <property type="evidence" value="ECO:0007669"/>
    <property type="project" value="TreeGrafter"/>
</dbReference>
<dbReference type="InterPro" id="IPR013651">
    <property type="entry name" value="ATP-grasp_RimK-type"/>
</dbReference>
<sequence>MILIISFHDNEHVSRVTQHLKSNYEVLDLASIPVHTRVHAYAGADADRLLIDTGSGRRIDLDTVGAVWHRRIRPFAIDPVVTDETARLFAHSETTEAVQGFWYAMPCYWMNHPTADEMALRKVVQHRVAHRLGLRIPETLVTNGPDEARGFIERHSAKGVVRKAFRNIAQAPRETIKVGPAELALINSVRFAPVILQEYIPLALDIRVTVVDDQIFATSFKSDPQYEVDYRPGVGTADVQPYDLPDDVADRLMKLMDHFGLKYGAVDFRLTPDGEHVFFEVNPAGEYLFASERTGQPIPQAIAAVLDRHAKG</sequence>
<dbReference type="OrthoDB" id="9794735at2"/>
<dbReference type="RefSeq" id="WP_085799325.1">
    <property type="nucleotide sequence ID" value="NZ_FWXB01000003.1"/>
</dbReference>
<dbReference type="InterPro" id="IPR011761">
    <property type="entry name" value="ATP-grasp"/>
</dbReference>
<reference evidence="3 4" key="1">
    <citation type="submission" date="2017-03" db="EMBL/GenBank/DDBJ databases">
        <authorList>
            <person name="Afonso C.L."/>
            <person name="Miller P.J."/>
            <person name="Scott M.A."/>
            <person name="Spackman E."/>
            <person name="Goraichik I."/>
            <person name="Dimitrov K.M."/>
            <person name="Suarez D.L."/>
            <person name="Swayne D.E."/>
        </authorList>
    </citation>
    <scope>NUCLEOTIDE SEQUENCE [LARGE SCALE GENOMIC DNA]</scope>
    <source>
        <strain evidence="3 4">CECT 7745</strain>
    </source>
</reference>
<gene>
    <name evidence="3" type="ORF">ROA7745_01176</name>
</gene>
<accession>A0A1X7BPB7</accession>
<dbReference type="Proteomes" id="UP000193224">
    <property type="component" value="Unassembled WGS sequence"/>
</dbReference>
<dbReference type="Gene3D" id="3.30.470.20">
    <property type="entry name" value="ATP-grasp fold, B domain"/>
    <property type="match status" value="1"/>
</dbReference>
<dbReference type="Pfam" id="PF08443">
    <property type="entry name" value="RimK"/>
    <property type="match status" value="1"/>
</dbReference>
<keyword evidence="1" id="KW-0067">ATP-binding</keyword>
<evidence type="ECO:0000313" key="4">
    <source>
        <dbReference type="Proteomes" id="UP000193224"/>
    </source>
</evidence>
<dbReference type="AlphaFoldDB" id="A0A1X7BPB7"/>
<dbReference type="InterPro" id="IPR048936">
    <property type="entry name" value="MvdD-like_ATPgrasp"/>
</dbReference>
<dbReference type="PROSITE" id="PS50975">
    <property type="entry name" value="ATP_GRASP"/>
    <property type="match status" value="1"/>
</dbReference>
<dbReference type="GO" id="GO:0005524">
    <property type="term" value="F:ATP binding"/>
    <property type="evidence" value="ECO:0007669"/>
    <property type="project" value="UniProtKB-UniRule"/>
</dbReference>
<organism evidence="3 4">
    <name type="scientific">Roseovarius aestuarii</name>
    <dbReference type="NCBI Taxonomy" id="475083"/>
    <lineage>
        <taxon>Bacteria</taxon>
        <taxon>Pseudomonadati</taxon>
        <taxon>Pseudomonadota</taxon>
        <taxon>Alphaproteobacteria</taxon>
        <taxon>Rhodobacterales</taxon>
        <taxon>Roseobacteraceae</taxon>
        <taxon>Roseovarius</taxon>
    </lineage>
</organism>
<evidence type="ECO:0000256" key="1">
    <source>
        <dbReference type="PROSITE-ProRule" id="PRU00409"/>
    </source>
</evidence>
<dbReference type="PANTHER" id="PTHR21621:SF0">
    <property type="entry name" value="BETA-CITRYLGLUTAMATE SYNTHASE B-RELATED"/>
    <property type="match status" value="1"/>
</dbReference>
<dbReference type="EMBL" id="FWXB01000003">
    <property type="protein sequence ID" value="SMC11364.1"/>
    <property type="molecule type" value="Genomic_DNA"/>
</dbReference>
<keyword evidence="4" id="KW-1185">Reference proteome</keyword>
<dbReference type="PANTHER" id="PTHR21621">
    <property type="entry name" value="RIBOSOMAL PROTEIN S6 MODIFICATION PROTEIN"/>
    <property type="match status" value="1"/>
</dbReference>
<evidence type="ECO:0000313" key="3">
    <source>
        <dbReference type="EMBL" id="SMC11364.1"/>
    </source>
</evidence>
<dbReference type="GO" id="GO:0005737">
    <property type="term" value="C:cytoplasm"/>
    <property type="evidence" value="ECO:0007669"/>
    <property type="project" value="TreeGrafter"/>
</dbReference>
<protein>
    <submittedName>
        <fullName evidence="3">RimK-like ATP-grasp domain protein</fullName>
    </submittedName>
</protein>
<dbReference type="GO" id="GO:0046872">
    <property type="term" value="F:metal ion binding"/>
    <property type="evidence" value="ECO:0007669"/>
    <property type="project" value="InterPro"/>
</dbReference>
<keyword evidence="1" id="KW-0547">Nucleotide-binding</keyword>